<dbReference type="AlphaFoldDB" id="X8EFA8"/>
<evidence type="ECO:0000313" key="1">
    <source>
        <dbReference type="EMBL" id="EUA78678.1"/>
    </source>
</evidence>
<reference evidence="1" key="1">
    <citation type="submission" date="2014-01" db="EMBL/GenBank/DDBJ databases">
        <authorList>
            <person name="Brown-Elliot B."/>
            <person name="Wallace R."/>
            <person name="Lenaerts A."/>
            <person name="Ordway D."/>
            <person name="DeGroote M.A."/>
            <person name="Parker T."/>
            <person name="Sizemore C."/>
            <person name="Tallon L.J."/>
            <person name="Sadzewicz L.K."/>
            <person name="Sengamalay N."/>
            <person name="Fraser C.M."/>
            <person name="Hine E."/>
            <person name="Shefchek K.A."/>
            <person name="Das S.P."/>
            <person name="Tettelin H."/>
        </authorList>
    </citation>
    <scope>NUCLEOTIDE SEQUENCE [LARGE SCALE GENOMIC DNA]</scope>
    <source>
        <strain evidence="1">4042</strain>
    </source>
</reference>
<dbReference type="EMBL" id="JAOB01000004">
    <property type="protein sequence ID" value="EUA78678.1"/>
    <property type="molecule type" value="Genomic_DNA"/>
</dbReference>
<name>X8EFA8_MYCXE</name>
<proteinExistence type="predicted"/>
<organism evidence="1">
    <name type="scientific">Mycobacterium xenopi 4042</name>
    <dbReference type="NCBI Taxonomy" id="1299334"/>
    <lineage>
        <taxon>Bacteria</taxon>
        <taxon>Bacillati</taxon>
        <taxon>Actinomycetota</taxon>
        <taxon>Actinomycetes</taxon>
        <taxon>Mycobacteriales</taxon>
        <taxon>Mycobacteriaceae</taxon>
        <taxon>Mycobacterium</taxon>
    </lineage>
</organism>
<comment type="caution">
    <text evidence="1">The sequence shown here is derived from an EMBL/GenBank/DDBJ whole genome shotgun (WGS) entry which is preliminary data.</text>
</comment>
<gene>
    <name evidence="1" type="ORF">I553_2969</name>
</gene>
<protein>
    <submittedName>
        <fullName evidence="1">Uncharacterized protein</fullName>
    </submittedName>
</protein>
<sequence>MTGPPNRRAATELGHDGARILARPERDSAGIAGGPAQLADHLADRRIRSDAVDREVVEVRHRRHLRRIEPDDRVIEAVVAGHHGAQRAAILCRFSGDDGAGSAAMRGGEPDQRAGVVGADGGQGAQRLPLTTMPAPPPRGTLSSAALPGPAGPTAISRIKATIAAVTRRCAVCKASLPSVSPGPNPKRCVSLA</sequence>
<accession>X8EFA8</accession>